<dbReference type="AlphaFoldDB" id="A0AAU9E5G6"/>
<dbReference type="InterPro" id="IPR005311">
    <property type="entry name" value="PBP_dimer"/>
</dbReference>
<evidence type="ECO:0000256" key="8">
    <source>
        <dbReference type="ARBA" id="ARBA00022989"/>
    </source>
</evidence>
<keyword evidence="4" id="KW-1003">Cell membrane</keyword>
<dbReference type="SUPFAM" id="SSF56601">
    <property type="entry name" value="beta-lactamase/transpeptidase-like"/>
    <property type="match status" value="2"/>
</dbReference>
<evidence type="ECO:0000256" key="5">
    <source>
        <dbReference type="ARBA" id="ARBA00022692"/>
    </source>
</evidence>
<dbReference type="Gene3D" id="3.30.1390.30">
    <property type="entry name" value="Penicillin-binding protein 2a, domain 3"/>
    <property type="match status" value="1"/>
</dbReference>
<keyword evidence="9 12" id="KW-0472">Membrane</keyword>
<dbReference type="GO" id="GO:0009252">
    <property type="term" value="P:peptidoglycan biosynthetic process"/>
    <property type="evidence" value="ECO:0007669"/>
    <property type="project" value="UniProtKB-KW"/>
</dbReference>
<dbReference type="GO" id="GO:0071972">
    <property type="term" value="F:peptidoglycan L,D-transpeptidase activity"/>
    <property type="evidence" value="ECO:0007669"/>
    <property type="project" value="TreeGrafter"/>
</dbReference>
<proteinExistence type="inferred from homology"/>
<keyword evidence="10" id="KW-0961">Cell wall biogenesis/degradation</keyword>
<evidence type="ECO:0000256" key="9">
    <source>
        <dbReference type="ARBA" id="ARBA00023136"/>
    </source>
</evidence>
<comment type="similarity">
    <text evidence="3">Belongs to the transpeptidase family.</text>
</comment>
<keyword evidence="11" id="KW-0175">Coiled coil</keyword>
<dbReference type="GO" id="GO:0071555">
    <property type="term" value="P:cell wall organization"/>
    <property type="evidence" value="ECO:0007669"/>
    <property type="project" value="UniProtKB-KW"/>
</dbReference>
<evidence type="ECO:0000256" key="1">
    <source>
        <dbReference type="ARBA" id="ARBA00004167"/>
    </source>
</evidence>
<keyword evidence="5 12" id="KW-0812">Transmembrane</keyword>
<keyword evidence="7" id="KW-0573">Peptidoglycan synthesis</keyword>
<dbReference type="GO" id="GO:0008360">
    <property type="term" value="P:regulation of cell shape"/>
    <property type="evidence" value="ECO:0007669"/>
    <property type="project" value="UniProtKB-KW"/>
</dbReference>
<dbReference type="Gene3D" id="3.40.710.10">
    <property type="entry name" value="DD-peptidase/beta-lactamase superfamily"/>
    <property type="match status" value="3"/>
</dbReference>
<protein>
    <submittedName>
        <fullName evidence="15">Penicillin-binding transpeptidase domain-containing protein</fullName>
    </submittedName>
</protein>
<evidence type="ECO:0000256" key="3">
    <source>
        <dbReference type="ARBA" id="ARBA00007171"/>
    </source>
</evidence>
<dbReference type="InterPro" id="IPR012338">
    <property type="entry name" value="Beta-lactam/transpept-like"/>
</dbReference>
<keyword evidence="8 12" id="KW-1133">Transmembrane helix</keyword>
<dbReference type="GO" id="GO:0008658">
    <property type="term" value="F:penicillin binding"/>
    <property type="evidence" value="ECO:0007669"/>
    <property type="project" value="InterPro"/>
</dbReference>
<evidence type="ECO:0000259" key="14">
    <source>
        <dbReference type="Pfam" id="PF03717"/>
    </source>
</evidence>
<feature type="transmembrane region" description="Helical" evidence="12">
    <location>
        <begin position="12"/>
        <end position="32"/>
    </location>
</feature>
<feature type="coiled-coil region" evidence="11">
    <location>
        <begin position="826"/>
        <end position="853"/>
    </location>
</feature>
<sequence>MNNIKDRRNQILIVFSIIFLVISLRLVDITVINGEHYRELSINNRVRKIPIVAKRGEIFDRNGVLIAGNIPAFAIELSASILSSSELNDVSIKILDILNKRNEEHIEFPIEKNGDEYYFTYDKNVEKYLADNGYDTSAIASKVFQEIRTREQISEELDNNDAKKFLLMKGVSLPLSVSKMKFWSQIEKEKFLKYYHLPYDIDAKAALKKIRNLRYYKIDSTYSDEDALKILTIKHAFRIKGYLKYNPVKISSSVNKETAVLIEEMSMSLPGINVRIEPQRNYPFNSSASHIIGYMGKISSENEIEKYVRKNNYDENQLIGKVGIEGRYELDLKGENGYKYIEVDALGKLVKNVDDSIYGIDSKKAKAGKDITLTVDINLQKKLEKHIKDLLEALQVGGTYKSEWGDFKFKEAFPKAKTAAAVVTDVNTGEVLALVSYPSYDLNLFSTGISYDNWKKLSPKNIKDQLSPRPLYDIATLTAVQPGSTYKMVTGFAALEQGLDPSLKINADGYIEIGKHRYGCWIWNDYHAKHGPTDLYKAIEESCNYYFFDMGMGYDYKKDKPLSFEMSTKILLDYSKYFGLNDKTGIEIGEVSVGVPSETKKEVTTINMLKRKLKFILPEYFPKELIDSEDKTDAVIAKIVALKDSSISRGNLIKTLIKFGANSDYYIVEKLADIIKYDYFSNINWSEGDGLNLAIGQGDHKYTPVQMSRYIATLANGGKLNELTLIKKVGDTKIIKNQNVNPSSFDQSNSLKELRKGMLLVTRGNRGTAKTAFKKFPIDVGAKTGTAEKAGTIPPKSEKEYIKKYLSLINRNLTYDEVEKKSLEIIKQRNDELAELQIKKIKLEEEAKSLVDKSSKELLIKEINKLENKIEYLFRIGYLSEENTIREALKELSNFKLTDEMINEYRDNYDSFSWFVSFAPYEKPEISVVVLIPQGGHGGYASPIARDIIADYLKLDPNDYKEDNK</sequence>
<dbReference type="InterPro" id="IPR036138">
    <property type="entry name" value="PBP_dimer_sf"/>
</dbReference>
<gene>
    <name evidence="15" type="ORF">HLPR_22570</name>
</gene>
<dbReference type="RefSeq" id="WP_338535536.1">
    <property type="nucleotide sequence ID" value="NZ_AP028654.1"/>
</dbReference>
<dbReference type="GO" id="GO:0005886">
    <property type="term" value="C:plasma membrane"/>
    <property type="evidence" value="ECO:0007669"/>
    <property type="project" value="UniProtKB-SubCell"/>
</dbReference>
<organism evidence="15 16">
    <name type="scientific">Helicovermis profundi</name>
    <dbReference type="NCBI Taxonomy" id="3065157"/>
    <lineage>
        <taxon>Bacteria</taxon>
        <taxon>Bacillati</taxon>
        <taxon>Bacillota</taxon>
        <taxon>Clostridia</taxon>
        <taxon>Helicovermis</taxon>
    </lineage>
</organism>
<evidence type="ECO:0000256" key="12">
    <source>
        <dbReference type="SAM" id="Phobius"/>
    </source>
</evidence>
<evidence type="ECO:0000256" key="11">
    <source>
        <dbReference type="SAM" id="Coils"/>
    </source>
</evidence>
<feature type="domain" description="Penicillin-binding protein transpeptidase" evidence="13">
    <location>
        <begin position="420"/>
        <end position="600"/>
    </location>
</feature>
<dbReference type="EMBL" id="AP028654">
    <property type="protein sequence ID" value="BEP29926.1"/>
    <property type="molecule type" value="Genomic_DNA"/>
</dbReference>
<evidence type="ECO:0000256" key="4">
    <source>
        <dbReference type="ARBA" id="ARBA00022475"/>
    </source>
</evidence>
<evidence type="ECO:0000313" key="15">
    <source>
        <dbReference type="EMBL" id="BEP29926.1"/>
    </source>
</evidence>
<dbReference type="InterPro" id="IPR050515">
    <property type="entry name" value="Beta-lactam/transpept"/>
</dbReference>
<comment type="subcellular location">
    <subcellularLocation>
        <location evidence="2">Cell membrane</location>
    </subcellularLocation>
    <subcellularLocation>
        <location evidence="1">Membrane</location>
        <topology evidence="1">Single-pass membrane protein</topology>
    </subcellularLocation>
</comment>
<dbReference type="PANTHER" id="PTHR30627:SF2">
    <property type="entry name" value="PEPTIDOGLYCAN D,D-TRANSPEPTIDASE MRDA"/>
    <property type="match status" value="1"/>
</dbReference>
<evidence type="ECO:0000259" key="13">
    <source>
        <dbReference type="Pfam" id="PF00905"/>
    </source>
</evidence>
<dbReference type="Pfam" id="PF00905">
    <property type="entry name" value="Transpeptidase"/>
    <property type="match status" value="2"/>
</dbReference>
<evidence type="ECO:0000256" key="6">
    <source>
        <dbReference type="ARBA" id="ARBA00022960"/>
    </source>
</evidence>
<feature type="domain" description="Penicillin-binding protein dimerisation" evidence="14">
    <location>
        <begin position="51"/>
        <end position="353"/>
    </location>
</feature>
<evidence type="ECO:0000256" key="7">
    <source>
        <dbReference type="ARBA" id="ARBA00022984"/>
    </source>
</evidence>
<dbReference type="Gene3D" id="3.90.1310.10">
    <property type="entry name" value="Penicillin-binding protein 2a (Domain 2)"/>
    <property type="match status" value="2"/>
</dbReference>
<evidence type="ECO:0000256" key="10">
    <source>
        <dbReference type="ARBA" id="ARBA00023316"/>
    </source>
</evidence>
<feature type="domain" description="Penicillin-binding protein transpeptidase" evidence="13">
    <location>
        <begin position="683"/>
        <end position="796"/>
    </location>
</feature>
<name>A0AAU9E5G6_9FIRM</name>
<keyword evidence="6" id="KW-0133">Cell shape</keyword>
<dbReference type="KEGG" id="hprf:HLPR_22570"/>
<dbReference type="Proteomes" id="UP001321786">
    <property type="component" value="Chromosome"/>
</dbReference>
<dbReference type="Pfam" id="PF03717">
    <property type="entry name" value="PBP_dimer"/>
    <property type="match status" value="1"/>
</dbReference>
<dbReference type="InterPro" id="IPR001460">
    <property type="entry name" value="PCN-bd_Tpept"/>
</dbReference>
<evidence type="ECO:0000256" key="2">
    <source>
        <dbReference type="ARBA" id="ARBA00004236"/>
    </source>
</evidence>
<dbReference type="SUPFAM" id="SSF56519">
    <property type="entry name" value="Penicillin binding protein dimerisation domain"/>
    <property type="match status" value="1"/>
</dbReference>
<evidence type="ECO:0000313" key="16">
    <source>
        <dbReference type="Proteomes" id="UP001321786"/>
    </source>
</evidence>
<dbReference type="PANTHER" id="PTHR30627">
    <property type="entry name" value="PEPTIDOGLYCAN D,D-TRANSPEPTIDASE"/>
    <property type="match status" value="1"/>
</dbReference>
<keyword evidence="16" id="KW-1185">Reference proteome</keyword>
<reference evidence="15 16" key="1">
    <citation type="submission" date="2023-08" db="EMBL/GenBank/DDBJ databases">
        <title>Helicovermis profunda gen. nov., sp. nov., a novel mesophilic, fermentative bacterium within the Bacillota from a deep-sea hydrothermal vent chimney.</title>
        <authorList>
            <person name="Miyazaki U."/>
            <person name="Mizutani D."/>
            <person name="Hashimoto Y."/>
            <person name="Tame A."/>
            <person name="Sawayama S."/>
            <person name="Miyazaki J."/>
            <person name="Takai K."/>
            <person name="Nakagawa S."/>
        </authorList>
    </citation>
    <scope>NUCLEOTIDE SEQUENCE [LARGE SCALE GENOMIC DNA]</scope>
    <source>
        <strain evidence="15 16">S502</strain>
    </source>
</reference>
<accession>A0AAU9E5G6</accession>